<feature type="domain" description="Ricin B lectin" evidence="1">
    <location>
        <begin position="21"/>
        <end position="140"/>
    </location>
</feature>
<proteinExistence type="predicted"/>
<organism evidence="2">
    <name type="scientific">Arundo donax</name>
    <name type="common">Giant reed</name>
    <name type="synonym">Donax arundinaceus</name>
    <dbReference type="NCBI Taxonomy" id="35708"/>
    <lineage>
        <taxon>Eukaryota</taxon>
        <taxon>Viridiplantae</taxon>
        <taxon>Streptophyta</taxon>
        <taxon>Embryophyta</taxon>
        <taxon>Tracheophyta</taxon>
        <taxon>Spermatophyta</taxon>
        <taxon>Magnoliopsida</taxon>
        <taxon>Liliopsida</taxon>
        <taxon>Poales</taxon>
        <taxon>Poaceae</taxon>
        <taxon>PACMAD clade</taxon>
        <taxon>Arundinoideae</taxon>
        <taxon>Arundineae</taxon>
        <taxon>Arundo</taxon>
    </lineage>
</organism>
<accession>A0A0A9CBW2</accession>
<reference evidence="2" key="1">
    <citation type="submission" date="2014-09" db="EMBL/GenBank/DDBJ databases">
        <authorList>
            <person name="Magalhaes I.L.F."/>
            <person name="Oliveira U."/>
            <person name="Santos F.R."/>
            <person name="Vidigal T.H.D.A."/>
            <person name="Brescovit A.D."/>
            <person name="Santos A.J."/>
        </authorList>
    </citation>
    <scope>NUCLEOTIDE SEQUENCE</scope>
    <source>
        <tissue evidence="2">Shoot tissue taken approximately 20 cm above the soil surface</tissue>
    </source>
</reference>
<name>A0A0A9CBW2_ARUDO</name>
<dbReference type="Gene3D" id="2.80.10.50">
    <property type="match status" value="1"/>
</dbReference>
<dbReference type="SMART" id="SM00458">
    <property type="entry name" value="RICIN"/>
    <property type="match status" value="1"/>
</dbReference>
<reference evidence="2" key="2">
    <citation type="journal article" date="2015" name="Data Brief">
        <title>Shoot transcriptome of the giant reed, Arundo donax.</title>
        <authorList>
            <person name="Barrero R.A."/>
            <person name="Guerrero F.D."/>
            <person name="Moolhuijzen P."/>
            <person name="Goolsby J.A."/>
            <person name="Tidwell J."/>
            <person name="Bellgard S.E."/>
            <person name="Bellgard M.I."/>
        </authorList>
    </citation>
    <scope>NUCLEOTIDE SEQUENCE</scope>
    <source>
        <tissue evidence="2">Shoot tissue taken approximately 20 cm above the soil surface</tissue>
    </source>
</reference>
<dbReference type="InterPro" id="IPR035992">
    <property type="entry name" value="Ricin_B-like_lectins"/>
</dbReference>
<sequence>MLIKSVVPHFGSIIPTCKQAEPTTRILGPGGMCVDVRYGLYLNGSTVQLWPCKYNYVNQLWTFRMDGTIRSNGKCLTSRGNTSGDTVVVDDCPRLPTDRVVWELQDDGTIVLKRSGGLVLSVDEPHLTQGASQRSRHGPVLDSHQRHYALRHHHSRVPRPLLAGGRRRGHGRNLWGQRGVGFLRRRLRAPSRDALPCRWRTRMPGS</sequence>
<dbReference type="CDD" id="cd23443">
    <property type="entry name" value="beta-trefoil_Ricin_RIPs_II_rpt1"/>
    <property type="match status" value="1"/>
</dbReference>
<evidence type="ECO:0000259" key="1">
    <source>
        <dbReference type="SMART" id="SM00458"/>
    </source>
</evidence>
<dbReference type="EMBL" id="GBRH01227005">
    <property type="protein sequence ID" value="JAD70890.1"/>
    <property type="molecule type" value="Transcribed_RNA"/>
</dbReference>
<dbReference type="AlphaFoldDB" id="A0A0A9CBW2"/>
<dbReference type="SUPFAM" id="SSF50370">
    <property type="entry name" value="Ricin B-like lectins"/>
    <property type="match status" value="1"/>
</dbReference>
<protein>
    <recommendedName>
        <fullName evidence="1">Ricin B lectin domain-containing protein</fullName>
    </recommendedName>
</protein>
<dbReference type="PROSITE" id="PS50231">
    <property type="entry name" value="RICIN_B_LECTIN"/>
    <property type="match status" value="1"/>
</dbReference>
<dbReference type="Pfam" id="PF00652">
    <property type="entry name" value="Ricin_B_lectin"/>
    <property type="match status" value="1"/>
</dbReference>
<evidence type="ECO:0000313" key="2">
    <source>
        <dbReference type="EMBL" id="JAD70890.1"/>
    </source>
</evidence>
<dbReference type="InterPro" id="IPR000772">
    <property type="entry name" value="Ricin_B_lectin"/>
</dbReference>